<dbReference type="RefSeq" id="WP_171330999.1">
    <property type="nucleotide sequence ID" value="NZ_WVRA01000005.1"/>
</dbReference>
<accession>A0AA91C0D0</accession>
<dbReference type="PROSITE" id="PS00629">
    <property type="entry name" value="IMP_1"/>
    <property type="match status" value="1"/>
</dbReference>
<sequence>MVTPDALTEHAMKIADIASESAMRFFRGSLGIEFKQDESPVTQADKAVEAEVRTYLKQHFPTHGIFGEEHGQEAGDGRHMWVIDPIDGTRSFLSGHPLFGFLLAHLVDGRPRLGLVGMQALHETYLGVVGDGASLNGRPIKVSHTTRLDQSVLYVNEGDKIYRDHPDLFSRLINAGQTRRFAYDCYPHALLASGHVDAVVDYDLQPYDYLALSPLITAAGGVMTDWQGHALTLDSDGAVVSAATPELHAELLDLINVEK</sequence>
<reference evidence="6" key="1">
    <citation type="submission" date="2019-12" db="EMBL/GenBank/DDBJ databases">
        <title>Ruegeria JWLKs population differentiation of coral mucus and skeleton niches.</title>
        <authorList>
            <person name="Luo D."/>
        </authorList>
    </citation>
    <scope>NUCLEOTIDE SEQUENCE</scope>
    <source>
        <strain evidence="6">HKCCD6181</strain>
    </source>
</reference>
<evidence type="ECO:0000256" key="3">
    <source>
        <dbReference type="ARBA" id="ARBA00022801"/>
    </source>
</evidence>
<evidence type="ECO:0000256" key="4">
    <source>
        <dbReference type="ARBA" id="ARBA00022842"/>
    </source>
</evidence>
<feature type="binding site" evidence="5">
    <location>
        <position position="84"/>
    </location>
    <ligand>
        <name>Mg(2+)</name>
        <dbReference type="ChEBI" id="CHEBI:18420"/>
        <label>1</label>
        <note>catalytic</note>
    </ligand>
</feature>
<dbReference type="GO" id="GO:0006020">
    <property type="term" value="P:inositol metabolic process"/>
    <property type="evidence" value="ECO:0007669"/>
    <property type="project" value="TreeGrafter"/>
</dbReference>
<dbReference type="InterPro" id="IPR000760">
    <property type="entry name" value="Inositol_monophosphatase-like"/>
</dbReference>
<dbReference type="PRINTS" id="PR00377">
    <property type="entry name" value="IMPHPHTASES"/>
</dbReference>
<dbReference type="Gene3D" id="3.30.540.10">
    <property type="entry name" value="Fructose-1,6-Bisphosphatase, subunit A, domain 1"/>
    <property type="match status" value="1"/>
</dbReference>
<dbReference type="GO" id="GO:0008934">
    <property type="term" value="F:inositol monophosphate 1-phosphatase activity"/>
    <property type="evidence" value="ECO:0007669"/>
    <property type="project" value="TreeGrafter"/>
</dbReference>
<dbReference type="GO" id="GO:0007165">
    <property type="term" value="P:signal transduction"/>
    <property type="evidence" value="ECO:0007669"/>
    <property type="project" value="TreeGrafter"/>
</dbReference>
<protein>
    <submittedName>
        <fullName evidence="6">Inositol monophosphatase</fullName>
    </submittedName>
</protein>
<evidence type="ECO:0000256" key="1">
    <source>
        <dbReference type="ARBA" id="ARBA00009759"/>
    </source>
</evidence>
<dbReference type="PANTHER" id="PTHR20854:SF4">
    <property type="entry name" value="INOSITOL-1-MONOPHOSPHATASE-RELATED"/>
    <property type="match status" value="1"/>
</dbReference>
<feature type="binding site" evidence="5">
    <location>
        <position position="87"/>
    </location>
    <ligand>
        <name>Mg(2+)</name>
        <dbReference type="ChEBI" id="CHEBI:18420"/>
        <label>1</label>
        <note>catalytic</note>
    </ligand>
</feature>
<dbReference type="Gene3D" id="3.40.190.80">
    <property type="match status" value="1"/>
</dbReference>
<feature type="binding site" evidence="5">
    <location>
        <position position="86"/>
    </location>
    <ligand>
        <name>Mg(2+)</name>
        <dbReference type="ChEBI" id="CHEBI:18420"/>
        <label>1</label>
        <note>catalytic</note>
    </ligand>
</feature>
<evidence type="ECO:0000256" key="2">
    <source>
        <dbReference type="ARBA" id="ARBA00022723"/>
    </source>
</evidence>
<comment type="cofactor">
    <cofactor evidence="5">
        <name>Mg(2+)</name>
        <dbReference type="ChEBI" id="CHEBI:18420"/>
    </cofactor>
</comment>
<evidence type="ECO:0000313" key="6">
    <source>
        <dbReference type="EMBL" id="NOE19466.1"/>
    </source>
</evidence>
<comment type="caution">
    <text evidence="6">The sequence shown here is derived from an EMBL/GenBank/DDBJ whole genome shotgun (WGS) entry which is preliminary data.</text>
</comment>
<evidence type="ECO:0000256" key="5">
    <source>
        <dbReference type="PIRSR" id="PIRSR600760-2"/>
    </source>
</evidence>
<dbReference type="InterPro" id="IPR020583">
    <property type="entry name" value="Inositol_monoP_metal-BS"/>
</dbReference>
<proteinExistence type="inferred from homology"/>
<name>A0AA91C0D0_9RHOB</name>
<feature type="binding site" evidence="5">
    <location>
        <position position="208"/>
    </location>
    <ligand>
        <name>Mg(2+)</name>
        <dbReference type="ChEBI" id="CHEBI:18420"/>
        <label>1</label>
        <note>catalytic</note>
    </ligand>
</feature>
<dbReference type="EMBL" id="WVRA01000005">
    <property type="protein sequence ID" value="NOE19466.1"/>
    <property type="molecule type" value="Genomic_DNA"/>
</dbReference>
<keyword evidence="4 5" id="KW-0460">Magnesium</keyword>
<dbReference type="GO" id="GO:0046872">
    <property type="term" value="F:metal ion binding"/>
    <property type="evidence" value="ECO:0007669"/>
    <property type="project" value="UniProtKB-KW"/>
</dbReference>
<dbReference type="Pfam" id="PF00459">
    <property type="entry name" value="Inositol_P"/>
    <property type="match status" value="1"/>
</dbReference>
<dbReference type="CDD" id="cd01641">
    <property type="entry name" value="Bacterial_IMPase_like_1"/>
    <property type="match status" value="1"/>
</dbReference>
<dbReference type="SUPFAM" id="SSF56655">
    <property type="entry name" value="Carbohydrate phosphatase"/>
    <property type="match status" value="1"/>
</dbReference>
<evidence type="ECO:0000313" key="7">
    <source>
        <dbReference type="Proteomes" id="UP000597886"/>
    </source>
</evidence>
<dbReference type="PANTHER" id="PTHR20854">
    <property type="entry name" value="INOSITOL MONOPHOSPHATASE"/>
    <property type="match status" value="1"/>
</dbReference>
<dbReference type="AlphaFoldDB" id="A0AA91C0D0"/>
<dbReference type="Proteomes" id="UP000597886">
    <property type="component" value="Unassembled WGS sequence"/>
</dbReference>
<comment type="similarity">
    <text evidence="1">Belongs to the inositol monophosphatase superfamily.</text>
</comment>
<keyword evidence="2 5" id="KW-0479">Metal-binding</keyword>
<gene>
    <name evidence="6" type="ORF">GS634_15165</name>
</gene>
<organism evidence="6 7">
    <name type="scientific">Ruegeria atlantica</name>
    <dbReference type="NCBI Taxonomy" id="81569"/>
    <lineage>
        <taxon>Bacteria</taxon>
        <taxon>Pseudomonadati</taxon>
        <taxon>Pseudomonadota</taxon>
        <taxon>Alphaproteobacteria</taxon>
        <taxon>Rhodobacterales</taxon>
        <taxon>Roseobacteraceae</taxon>
        <taxon>Ruegeria</taxon>
    </lineage>
</organism>
<feature type="binding site" evidence="5">
    <location>
        <position position="68"/>
    </location>
    <ligand>
        <name>Mg(2+)</name>
        <dbReference type="ChEBI" id="CHEBI:18420"/>
        <label>1</label>
        <note>catalytic</note>
    </ligand>
</feature>
<keyword evidence="3" id="KW-0378">Hydrolase</keyword>